<dbReference type="Pfam" id="PF00696">
    <property type="entry name" value="AA_kinase"/>
    <property type="match status" value="1"/>
</dbReference>
<evidence type="ECO:0000259" key="5">
    <source>
        <dbReference type="Pfam" id="PF00696"/>
    </source>
</evidence>
<name>A0A285V9A3_9ACTN</name>
<dbReference type="NCBIfam" id="NF009008">
    <property type="entry name" value="PRK12354.1"/>
    <property type="match status" value="1"/>
</dbReference>
<keyword evidence="3 4" id="KW-0418">Kinase</keyword>
<sequence length="313" mass="32178">MVALGGNALLQRRERPDAVIQQHHIRAAAVALAPLAAEHQLILCHGNGPQIGLLALESDADQSLSVPYPLDALGAQTQGMIGYWLAQELRNAGVVQPVVTVITQTVVDADDPAFDVPVKFIGAVYGRADADRLAAERGWQIAADGAGWRRVVASPEPRRILEEAAIRRLLDDAGALVICGGGGGVPVVEDSAGRLTGVEAVVDKDLTAAAIAVSMHADRLLLLTDVPAVMRDFGTADATAIEFLDLTEAADLHLPAGSMGPKVEACARYTGATGHPSSIGALRDAAAVLSGAAGTTVLPGAGGRDPLTPGARS</sequence>
<accession>A0A285V9A3</accession>
<evidence type="ECO:0000313" key="7">
    <source>
        <dbReference type="Proteomes" id="UP000219435"/>
    </source>
</evidence>
<protein>
    <recommendedName>
        <fullName evidence="4">Carbamate kinase</fullName>
    </recommendedName>
</protein>
<dbReference type="GO" id="GO:0019546">
    <property type="term" value="P:L-arginine deiminase pathway"/>
    <property type="evidence" value="ECO:0007669"/>
    <property type="project" value="TreeGrafter"/>
</dbReference>
<dbReference type="InterPro" id="IPR036393">
    <property type="entry name" value="AceGlu_kinase-like_sf"/>
</dbReference>
<dbReference type="Gene3D" id="3.40.1160.10">
    <property type="entry name" value="Acetylglutamate kinase-like"/>
    <property type="match status" value="1"/>
</dbReference>
<gene>
    <name evidence="6" type="ORF">SAMN05660748_2354</name>
</gene>
<keyword evidence="2 4" id="KW-0808">Transferase</keyword>
<dbReference type="SUPFAM" id="SSF53633">
    <property type="entry name" value="Carbamate kinase-like"/>
    <property type="match status" value="1"/>
</dbReference>
<keyword evidence="7" id="KW-1185">Reference proteome</keyword>
<dbReference type="EMBL" id="OBQI01000003">
    <property type="protein sequence ID" value="SOC49626.1"/>
    <property type="molecule type" value="Genomic_DNA"/>
</dbReference>
<organism evidence="6 7">
    <name type="scientific">Blastococcus aggregatus</name>
    <dbReference type="NCBI Taxonomy" id="38502"/>
    <lineage>
        <taxon>Bacteria</taxon>
        <taxon>Bacillati</taxon>
        <taxon>Actinomycetota</taxon>
        <taxon>Actinomycetes</taxon>
        <taxon>Geodermatophilales</taxon>
        <taxon>Geodermatophilaceae</taxon>
        <taxon>Blastococcus</taxon>
    </lineage>
</organism>
<evidence type="ECO:0000256" key="4">
    <source>
        <dbReference type="PIRNR" id="PIRNR000723"/>
    </source>
</evidence>
<dbReference type="PRINTS" id="PR01469">
    <property type="entry name" value="CARBMTKINASE"/>
</dbReference>
<evidence type="ECO:0000256" key="1">
    <source>
        <dbReference type="ARBA" id="ARBA00011066"/>
    </source>
</evidence>
<evidence type="ECO:0000256" key="3">
    <source>
        <dbReference type="ARBA" id="ARBA00022777"/>
    </source>
</evidence>
<dbReference type="AlphaFoldDB" id="A0A285V9A3"/>
<reference evidence="7" key="1">
    <citation type="submission" date="2017-08" db="EMBL/GenBank/DDBJ databases">
        <authorList>
            <person name="Varghese N."/>
            <person name="Submissions S."/>
        </authorList>
    </citation>
    <scope>NUCLEOTIDE SEQUENCE [LARGE SCALE GENOMIC DNA]</scope>
    <source>
        <strain evidence="7">DSM 4725</strain>
    </source>
</reference>
<dbReference type="PANTHER" id="PTHR30409:SF1">
    <property type="entry name" value="CARBAMATE KINASE-RELATED"/>
    <property type="match status" value="1"/>
</dbReference>
<feature type="domain" description="Aspartate/glutamate/uridylate kinase" evidence="5">
    <location>
        <begin position="2"/>
        <end position="276"/>
    </location>
</feature>
<dbReference type="PANTHER" id="PTHR30409">
    <property type="entry name" value="CARBAMATE KINASE"/>
    <property type="match status" value="1"/>
</dbReference>
<evidence type="ECO:0000313" key="6">
    <source>
        <dbReference type="EMBL" id="SOC49626.1"/>
    </source>
</evidence>
<dbReference type="GO" id="GO:0008804">
    <property type="term" value="F:carbamate kinase activity"/>
    <property type="evidence" value="ECO:0007669"/>
    <property type="project" value="InterPro"/>
</dbReference>
<evidence type="ECO:0000256" key="2">
    <source>
        <dbReference type="ARBA" id="ARBA00022679"/>
    </source>
</evidence>
<proteinExistence type="inferred from homology"/>
<comment type="similarity">
    <text evidence="1 4">Belongs to the carbamate kinase family.</text>
</comment>
<dbReference type="InterPro" id="IPR001048">
    <property type="entry name" value="Asp/Glu/Uridylate_kinase"/>
</dbReference>
<dbReference type="Proteomes" id="UP000219435">
    <property type="component" value="Unassembled WGS sequence"/>
</dbReference>
<dbReference type="PIRSF" id="PIRSF000723">
    <property type="entry name" value="Carbamate_kin"/>
    <property type="match status" value="1"/>
</dbReference>
<dbReference type="GO" id="GO:0005829">
    <property type="term" value="C:cytosol"/>
    <property type="evidence" value="ECO:0007669"/>
    <property type="project" value="TreeGrafter"/>
</dbReference>
<dbReference type="InterPro" id="IPR003964">
    <property type="entry name" value="Carb_kinase"/>
</dbReference>
<dbReference type="RefSeq" id="WP_217991556.1">
    <property type="nucleotide sequence ID" value="NZ_OBQI01000003.1"/>
</dbReference>